<reference evidence="2" key="1">
    <citation type="journal article" date="2023" name="bioRxiv">
        <title>Scaffold-level genome assemblies of two parasitoid biocontrol wasps reveal the parthenogenesis mechanism and an associated novel virus.</title>
        <authorList>
            <person name="Inwood S."/>
            <person name="Skelly J."/>
            <person name="Guhlin J."/>
            <person name="Harrop T."/>
            <person name="Goldson S."/>
            <person name="Dearden P."/>
        </authorList>
    </citation>
    <scope>NUCLEOTIDE SEQUENCE</scope>
    <source>
        <strain evidence="2">Lincoln</strain>
        <tissue evidence="2">Whole body</tissue>
    </source>
</reference>
<protein>
    <recommendedName>
        <fullName evidence="1">F-box domain-containing protein</fullName>
    </recommendedName>
</protein>
<feature type="domain" description="F-box" evidence="1">
    <location>
        <begin position="19"/>
        <end position="65"/>
    </location>
</feature>
<dbReference type="Proteomes" id="UP001168972">
    <property type="component" value="Unassembled WGS sequence"/>
</dbReference>
<dbReference type="EMBL" id="JAQQBR010001834">
    <property type="protein sequence ID" value="KAK0161741.1"/>
    <property type="molecule type" value="Genomic_DNA"/>
</dbReference>
<dbReference type="SMART" id="SM00256">
    <property type="entry name" value="FBOX"/>
    <property type="match status" value="1"/>
</dbReference>
<keyword evidence="3" id="KW-1185">Reference proteome</keyword>
<accession>A0AA39KGV0</accession>
<reference evidence="2" key="2">
    <citation type="submission" date="2023-03" db="EMBL/GenBank/DDBJ databases">
        <authorList>
            <person name="Inwood S.N."/>
            <person name="Skelly J.G."/>
            <person name="Guhlin J."/>
            <person name="Harrop T.W.R."/>
            <person name="Goldson S.G."/>
            <person name="Dearden P.K."/>
        </authorList>
    </citation>
    <scope>NUCLEOTIDE SEQUENCE</scope>
    <source>
        <strain evidence="2">Lincoln</strain>
        <tissue evidence="2">Whole body</tissue>
    </source>
</reference>
<dbReference type="InterPro" id="IPR001810">
    <property type="entry name" value="F-box_dom"/>
</dbReference>
<dbReference type="InterPro" id="IPR036047">
    <property type="entry name" value="F-box-like_dom_sf"/>
</dbReference>
<gene>
    <name evidence="2" type="ORF">PV327_008159</name>
</gene>
<proteinExistence type="predicted"/>
<dbReference type="SUPFAM" id="SSF81383">
    <property type="entry name" value="F-box domain"/>
    <property type="match status" value="1"/>
</dbReference>
<organism evidence="2 3">
    <name type="scientific">Microctonus hyperodae</name>
    <name type="common">Parasitoid wasp</name>
    <dbReference type="NCBI Taxonomy" id="165561"/>
    <lineage>
        <taxon>Eukaryota</taxon>
        <taxon>Metazoa</taxon>
        <taxon>Ecdysozoa</taxon>
        <taxon>Arthropoda</taxon>
        <taxon>Hexapoda</taxon>
        <taxon>Insecta</taxon>
        <taxon>Pterygota</taxon>
        <taxon>Neoptera</taxon>
        <taxon>Endopterygota</taxon>
        <taxon>Hymenoptera</taxon>
        <taxon>Apocrita</taxon>
        <taxon>Ichneumonoidea</taxon>
        <taxon>Braconidae</taxon>
        <taxon>Euphorinae</taxon>
        <taxon>Microctonus</taxon>
    </lineage>
</organism>
<dbReference type="Gene3D" id="1.20.1280.50">
    <property type="match status" value="1"/>
</dbReference>
<evidence type="ECO:0000313" key="2">
    <source>
        <dbReference type="EMBL" id="KAK0161741.1"/>
    </source>
</evidence>
<evidence type="ECO:0000313" key="3">
    <source>
        <dbReference type="Proteomes" id="UP001168972"/>
    </source>
</evidence>
<evidence type="ECO:0000259" key="1">
    <source>
        <dbReference type="PROSITE" id="PS50181"/>
    </source>
</evidence>
<name>A0AA39KGV0_MICHY</name>
<dbReference type="Pfam" id="PF12937">
    <property type="entry name" value="F-box-like"/>
    <property type="match status" value="1"/>
</dbReference>
<sequence length="149" mass="17230">MEAFMNMMSIMAALPNLTEDIADILPVEISQMIFRYLDGRSLLNAASVSRKWQDICRGDPQLRQTAYSHFREERRLKNKLRRAKRPYETVEVAEKYKKTSTSRVAMAPPTTFEITFSGDTSGLTASPQNERNFEPRKILVPKRSMNRLK</sequence>
<dbReference type="PROSITE" id="PS50181">
    <property type="entry name" value="FBOX"/>
    <property type="match status" value="1"/>
</dbReference>
<dbReference type="AlphaFoldDB" id="A0AA39KGV0"/>
<comment type="caution">
    <text evidence="2">The sequence shown here is derived from an EMBL/GenBank/DDBJ whole genome shotgun (WGS) entry which is preliminary data.</text>
</comment>